<dbReference type="AlphaFoldDB" id="A0AAD8C7B4"/>
<accession>A0AAD8C7B4</accession>
<name>A0AAD8C7B4_BIOPF</name>
<protein>
    <submittedName>
        <fullName evidence="1">Uncharacterized protein</fullName>
    </submittedName>
</protein>
<sequence>RPYQFLASGGSGAAGAIQIIVEEFLPLGTKKGVGLAFSKRPQTTHVMDLVTEIGQQKWETISSLVQ</sequence>
<reference evidence="1" key="2">
    <citation type="submission" date="2023-04" db="EMBL/GenBank/DDBJ databases">
        <authorList>
            <person name="Bu L."/>
            <person name="Lu L."/>
            <person name="Laidemitt M.R."/>
            <person name="Zhang S.M."/>
            <person name="Mutuku M."/>
            <person name="Mkoji G."/>
            <person name="Steinauer M."/>
            <person name="Loker E.S."/>
        </authorList>
    </citation>
    <scope>NUCLEOTIDE SEQUENCE</scope>
    <source>
        <strain evidence="1">KasaAsao</strain>
        <tissue evidence="1">Whole Snail</tissue>
    </source>
</reference>
<feature type="non-terminal residue" evidence="1">
    <location>
        <position position="1"/>
    </location>
</feature>
<organism evidence="1 2">
    <name type="scientific">Biomphalaria pfeifferi</name>
    <name type="common">Bloodfluke planorb</name>
    <name type="synonym">Freshwater snail</name>
    <dbReference type="NCBI Taxonomy" id="112525"/>
    <lineage>
        <taxon>Eukaryota</taxon>
        <taxon>Metazoa</taxon>
        <taxon>Spiralia</taxon>
        <taxon>Lophotrochozoa</taxon>
        <taxon>Mollusca</taxon>
        <taxon>Gastropoda</taxon>
        <taxon>Heterobranchia</taxon>
        <taxon>Euthyneura</taxon>
        <taxon>Panpulmonata</taxon>
        <taxon>Hygrophila</taxon>
        <taxon>Lymnaeoidea</taxon>
        <taxon>Planorbidae</taxon>
        <taxon>Biomphalaria</taxon>
    </lineage>
</organism>
<evidence type="ECO:0000313" key="1">
    <source>
        <dbReference type="EMBL" id="KAK0067767.1"/>
    </source>
</evidence>
<proteinExistence type="predicted"/>
<evidence type="ECO:0000313" key="2">
    <source>
        <dbReference type="Proteomes" id="UP001233172"/>
    </source>
</evidence>
<gene>
    <name evidence="1" type="ORF">Bpfe_002608</name>
</gene>
<comment type="caution">
    <text evidence="1">The sequence shown here is derived from an EMBL/GenBank/DDBJ whole genome shotgun (WGS) entry which is preliminary data.</text>
</comment>
<reference evidence="1" key="1">
    <citation type="journal article" date="2023" name="PLoS Negl. Trop. Dis.">
        <title>A genome sequence for Biomphalaria pfeifferi, the major vector snail for the human-infecting parasite Schistosoma mansoni.</title>
        <authorList>
            <person name="Bu L."/>
            <person name="Lu L."/>
            <person name="Laidemitt M.R."/>
            <person name="Zhang S.M."/>
            <person name="Mutuku M."/>
            <person name="Mkoji G."/>
            <person name="Steinauer M."/>
            <person name="Loker E.S."/>
        </authorList>
    </citation>
    <scope>NUCLEOTIDE SEQUENCE</scope>
    <source>
        <strain evidence="1">KasaAsao</strain>
    </source>
</reference>
<dbReference type="Proteomes" id="UP001233172">
    <property type="component" value="Unassembled WGS sequence"/>
</dbReference>
<dbReference type="EMBL" id="JASAOG010000006">
    <property type="protein sequence ID" value="KAK0067767.1"/>
    <property type="molecule type" value="Genomic_DNA"/>
</dbReference>
<keyword evidence="2" id="KW-1185">Reference proteome</keyword>